<evidence type="ECO:0000256" key="7">
    <source>
        <dbReference type="ARBA" id="ARBA00022490"/>
    </source>
</evidence>
<keyword evidence="12 25" id="KW-0863">Zinc-finger</keyword>
<dbReference type="InterPro" id="IPR013783">
    <property type="entry name" value="Ig-like_fold"/>
</dbReference>
<keyword evidence="7" id="KW-0963">Cytoplasm</keyword>
<dbReference type="Gene3D" id="3.30.40.10">
    <property type="entry name" value="Zinc/RING finger domain, C3HC4 (zinc finger)"/>
    <property type="match status" value="1"/>
</dbReference>
<evidence type="ECO:0000256" key="22">
    <source>
        <dbReference type="ARBA" id="ARBA00074095"/>
    </source>
</evidence>
<dbReference type="InterPro" id="IPR003961">
    <property type="entry name" value="FN3_dom"/>
</dbReference>
<evidence type="ECO:0000256" key="6">
    <source>
        <dbReference type="ARBA" id="ARBA00012483"/>
    </source>
</evidence>
<dbReference type="InterPro" id="IPR013320">
    <property type="entry name" value="ConA-like_dom_sf"/>
</dbReference>
<reference evidence="30 31" key="1">
    <citation type="journal article" date="2011" name="Genome Biol. Evol.">
        <title>Integration of the genetic map and genome assembly of fugu facilitates insights into distinct features of genome evolution in teleosts and mammals.</title>
        <authorList>
            <person name="Kai W."/>
            <person name="Kikuchi K."/>
            <person name="Tohari S."/>
            <person name="Chew A.K."/>
            <person name="Tay A."/>
            <person name="Fujiwara A."/>
            <person name="Hosoya S."/>
            <person name="Suetake H."/>
            <person name="Naruse K."/>
            <person name="Brenner S."/>
            <person name="Suzuki Y."/>
            <person name="Venkatesh B."/>
        </authorList>
    </citation>
    <scope>NUCLEOTIDE SEQUENCE [LARGE SCALE GENOMIC DNA]</scope>
</reference>
<feature type="domain" description="B box-type" evidence="27">
    <location>
        <begin position="229"/>
        <end position="271"/>
    </location>
</feature>
<dbReference type="Pfam" id="PF00041">
    <property type="entry name" value="fn3"/>
    <property type="match status" value="1"/>
</dbReference>
<evidence type="ECO:0000256" key="12">
    <source>
        <dbReference type="ARBA" id="ARBA00022771"/>
    </source>
</evidence>
<evidence type="ECO:0000256" key="24">
    <source>
        <dbReference type="ARBA" id="ARBA00083989"/>
    </source>
</evidence>
<dbReference type="SUPFAM" id="SSF57850">
    <property type="entry name" value="RING/U-box"/>
    <property type="match status" value="1"/>
</dbReference>
<evidence type="ECO:0000256" key="15">
    <source>
        <dbReference type="ARBA" id="ARBA00022843"/>
    </source>
</evidence>
<keyword evidence="20" id="KW-0968">Cytoplasmic vesicle</keyword>
<dbReference type="FunFam" id="2.60.120.920:FF:000009">
    <property type="entry name" value="E3 ubiquitin-protein ligase TRIM9 isoform X1"/>
    <property type="match status" value="1"/>
</dbReference>
<name>H2T2M8_TAKRU</name>
<dbReference type="GO" id="GO:0030425">
    <property type="term" value="C:dendrite"/>
    <property type="evidence" value="ECO:0007669"/>
    <property type="project" value="UniProtKB-SubCell"/>
</dbReference>
<dbReference type="Proteomes" id="UP000005226">
    <property type="component" value="Chromosome 2"/>
</dbReference>
<dbReference type="Pfam" id="PF13445">
    <property type="entry name" value="zf-RING_UBOX"/>
    <property type="match status" value="1"/>
</dbReference>
<feature type="domain" description="Fibronectin type-III" evidence="29">
    <location>
        <begin position="441"/>
        <end position="536"/>
    </location>
</feature>
<dbReference type="Gene3D" id="2.60.40.10">
    <property type="entry name" value="Immunoglobulins"/>
    <property type="match status" value="1"/>
</dbReference>
<evidence type="ECO:0000256" key="14">
    <source>
        <dbReference type="ARBA" id="ARBA00022833"/>
    </source>
</evidence>
<evidence type="ECO:0000256" key="17">
    <source>
        <dbReference type="ARBA" id="ARBA00023054"/>
    </source>
</evidence>
<dbReference type="Pfam" id="PF00622">
    <property type="entry name" value="SPRY"/>
    <property type="match status" value="1"/>
</dbReference>
<dbReference type="PANTHER" id="PTHR24099">
    <property type="entry name" value="E3 UBIQUITIN-PROTEIN LIGASE TRIM36-RELATED"/>
    <property type="match status" value="1"/>
</dbReference>
<protein>
    <recommendedName>
        <fullName evidence="22">E3 ubiquitin-protein ligase TRIM9</fullName>
        <ecNumber evidence="6">2.3.2.27</ecNumber>
    </recommendedName>
    <alternativeName>
        <fullName evidence="24">RING-type E3 ubiquitin transferase TRIM9</fullName>
    </alternativeName>
    <alternativeName>
        <fullName evidence="23">Tripartite motif-containing protein 9</fullName>
    </alternativeName>
</protein>
<evidence type="ECO:0000256" key="4">
    <source>
        <dbReference type="ARBA" id="ARBA00004279"/>
    </source>
</evidence>
<dbReference type="Gene3D" id="1.20.5.170">
    <property type="match status" value="1"/>
</dbReference>
<organism evidence="30 31">
    <name type="scientific">Takifugu rubripes</name>
    <name type="common">Japanese pufferfish</name>
    <name type="synonym">Fugu rubripes</name>
    <dbReference type="NCBI Taxonomy" id="31033"/>
    <lineage>
        <taxon>Eukaryota</taxon>
        <taxon>Metazoa</taxon>
        <taxon>Chordata</taxon>
        <taxon>Craniata</taxon>
        <taxon>Vertebrata</taxon>
        <taxon>Euteleostomi</taxon>
        <taxon>Actinopterygii</taxon>
        <taxon>Neopterygii</taxon>
        <taxon>Teleostei</taxon>
        <taxon>Neoteleostei</taxon>
        <taxon>Acanthomorphata</taxon>
        <taxon>Eupercaria</taxon>
        <taxon>Tetraodontiformes</taxon>
        <taxon>Tetradontoidea</taxon>
        <taxon>Tetraodontidae</taxon>
        <taxon>Takifugu</taxon>
    </lineage>
</organism>
<keyword evidence="17 26" id="KW-0175">Coiled coil</keyword>
<dbReference type="AlphaFoldDB" id="H2T2M8"/>
<dbReference type="CDD" id="cd19843">
    <property type="entry name" value="Bbox1_TRIM9_C-I"/>
    <property type="match status" value="1"/>
</dbReference>
<dbReference type="SUPFAM" id="SSF57845">
    <property type="entry name" value="B-box zinc-binding domain"/>
    <property type="match status" value="1"/>
</dbReference>
<dbReference type="PANTHER" id="PTHR24099:SF13">
    <property type="entry name" value="E3 UBIQUITIN-PROTEIN LIGASE TRIM9"/>
    <property type="match status" value="1"/>
</dbReference>
<dbReference type="CDD" id="cd00063">
    <property type="entry name" value="FN3"/>
    <property type="match status" value="1"/>
</dbReference>
<feature type="domain" description="B box-type" evidence="27">
    <location>
        <begin position="168"/>
        <end position="217"/>
    </location>
</feature>
<dbReference type="Ensembl" id="ENSTRUT00000018994.3">
    <property type="protein sequence ID" value="ENSTRUP00000018916.3"/>
    <property type="gene ID" value="ENSTRUG00000007629.3"/>
</dbReference>
<dbReference type="FunFam" id="1.20.5.170:FF:000017">
    <property type="entry name" value="Putative E3 ubiquitin-protein ligase TRIM9"/>
    <property type="match status" value="1"/>
</dbReference>
<dbReference type="HOGENOM" id="CLU_013137_19_2_1"/>
<dbReference type="SMART" id="SM00060">
    <property type="entry name" value="FN3"/>
    <property type="match status" value="1"/>
</dbReference>
<sequence>MDEMEEELKCPVCGSFYREPIILPCSHNICLACARNILVQTPDAESPQSSRASGSGVSDYDYLDLDKMSLYSEADSGYGSYGGFVSTPTTPCQKSPNGVRVFPPTVPQQPPPQHLLPHPGSLPPIPRNSCITCPQCHRSLILDERGLRGFPKNRVLEGVVDRYQQSKAAALKCQLCEKSPKEATVMCEQCDVFYCDPCRLRCHPPRGPLAKHRLVPPAQGRISRRASPRKISTCTEHELENLSMYCVQCKTPVCYQCLEEGKHGTHEVKALGAMWKLHKGQLSQALNGLSDRATEAKEFLVQLRNMVQHIQENGVEFEACLVAQCDALIEALTRRKAQLLAQVNKEHEHKLKVVRDQISHCTVKLRQTTGLMEYCLEVIKENDPSGFLQISDALIRRVHMTEGQWGKGTLTPRMTSDFDPDPGQRDSAGCNLCFWVPPPSVPAAPMLQLEECCTQNNSATLSWKQPPLSTIAVDGYILELDDGNGGPFREVYVGTETICTVDGLHFHSTYKSRVKAFNASGVGQYSKTLIMQTSEIAWFTFDPASAHPDIMLSNDNLTVTCSSYDDRVVLGNSAFSRGVHYWEMTLDRYDNHPDPAFGVARGDVRKDVMLGKDDKAWAMYVDNNRSWFMHNNSHTNRTDGGIAKGSTIGILLDFSRRIMIFLINDEQQGPVAFEGLEGVYYPAISINRNVQVTLHTGLPIPDFYTPGEADPTGSVC</sequence>
<evidence type="ECO:0000256" key="13">
    <source>
        <dbReference type="ARBA" id="ARBA00022786"/>
    </source>
</evidence>
<evidence type="ECO:0000256" key="26">
    <source>
        <dbReference type="SAM" id="Coils"/>
    </source>
</evidence>
<dbReference type="InterPro" id="IPR050617">
    <property type="entry name" value="E3_ligase_FN3/SPRY"/>
</dbReference>
<dbReference type="PROSITE" id="PS50853">
    <property type="entry name" value="FN3"/>
    <property type="match status" value="1"/>
</dbReference>
<keyword evidence="15" id="KW-0832">Ubl conjugation</keyword>
<evidence type="ECO:0000256" key="18">
    <source>
        <dbReference type="ARBA" id="ARBA00023212"/>
    </source>
</evidence>
<keyword evidence="19" id="KW-0966">Cell projection</keyword>
<dbReference type="InterPro" id="IPR013083">
    <property type="entry name" value="Znf_RING/FYVE/PHD"/>
</dbReference>
<reference evidence="30" key="3">
    <citation type="submission" date="2025-09" db="UniProtKB">
        <authorList>
            <consortium name="Ensembl"/>
        </authorList>
    </citation>
    <scope>IDENTIFICATION</scope>
</reference>
<keyword evidence="10" id="KW-0479">Metal-binding</keyword>
<dbReference type="CDD" id="cd16755">
    <property type="entry name" value="RING-HC_TRIM9"/>
    <property type="match status" value="1"/>
</dbReference>
<evidence type="ECO:0000259" key="28">
    <source>
        <dbReference type="PROSITE" id="PS50188"/>
    </source>
</evidence>
<evidence type="ECO:0000256" key="23">
    <source>
        <dbReference type="ARBA" id="ARBA00079716"/>
    </source>
</evidence>
<evidence type="ECO:0000256" key="11">
    <source>
        <dbReference type="ARBA" id="ARBA00022737"/>
    </source>
</evidence>
<dbReference type="InterPro" id="IPR036116">
    <property type="entry name" value="FN3_sf"/>
</dbReference>
<dbReference type="FunFam" id="4.10.830.40:FF:000001">
    <property type="entry name" value="E3 ubiquitin-protein ligase TRIM9 isoform X1"/>
    <property type="match status" value="1"/>
</dbReference>
<dbReference type="Pfam" id="PF00643">
    <property type="entry name" value="zf-B_box"/>
    <property type="match status" value="1"/>
</dbReference>
<evidence type="ECO:0000256" key="10">
    <source>
        <dbReference type="ARBA" id="ARBA00022723"/>
    </source>
</evidence>
<evidence type="ECO:0000256" key="2">
    <source>
        <dbReference type="ARBA" id="ARBA00004234"/>
    </source>
</evidence>
<dbReference type="EC" id="2.3.2.27" evidence="6"/>
<evidence type="ECO:0000256" key="1">
    <source>
        <dbReference type="ARBA" id="ARBA00000900"/>
    </source>
</evidence>
<evidence type="ECO:0000259" key="27">
    <source>
        <dbReference type="PROSITE" id="PS50119"/>
    </source>
</evidence>
<dbReference type="InterPro" id="IPR049582">
    <property type="entry name" value="TRIM9_Bbox1"/>
</dbReference>
<dbReference type="PROSITE" id="PS50188">
    <property type="entry name" value="B302_SPRY"/>
    <property type="match status" value="1"/>
</dbReference>
<keyword evidence="31" id="KW-1185">Reference proteome</keyword>
<dbReference type="Gene3D" id="3.30.160.60">
    <property type="entry name" value="Classic Zinc Finger"/>
    <property type="match status" value="1"/>
</dbReference>
<evidence type="ECO:0000256" key="21">
    <source>
        <dbReference type="ARBA" id="ARBA00061782"/>
    </source>
</evidence>
<dbReference type="InterPro" id="IPR003649">
    <property type="entry name" value="Bbox_C"/>
</dbReference>
<dbReference type="InterPro" id="IPR000315">
    <property type="entry name" value="Znf_B-box"/>
</dbReference>
<evidence type="ECO:0000256" key="16">
    <source>
        <dbReference type="ARBA" id="ARBA00023018"/>
    </source>
</evidence>
<dbReference type="FunFam" id="3.30.40.10:FF:000168">
    <property type="entry name" value="E3 ubiquitin-protein ligase TRIM9 isoform X1"/>
    <property type="match status" value="1"/>
</dbReference>
<evidence type="ECO:0000313" key="30">
    <source>
        <dbReference type="Ensembl" id="ENSTRUP00000018916.3"/>
    </source>
</evidence>
<comment type="catalytic activity">
    <reaction evidence="1">
        <text>S-ubiquitinyl-[E2 ubiquitin-conjugating enzyme]-L-cysteine + [acceptor protein]-L-lysine = [E2 ubiquitin-conjugating enzyme]-L-cysteine + N(6)-ubiquitinyl-[acceptor protein]-L-lysine.</text>
        <dbReference type="EC" id="2.3.2.27"/>
    </reaction>
</comment>
<dbReference type="Gene3D" id="2.60.120.920">
    <property type="match status" value="1"/>
</dbReference>
<dbReference type="SUPFAM" id="SSF49899">
    <property type="entry name" value="Concanavalin A-like lectins/glucanases"/>
    <property type="match status" value="1"/>
</dbReference>
<dbReference type="SMART" id="SM00502">
    <property type="entry name" value="BBC"/>
    <property type="match status" value="1"/>
</dbReference>
<keyword evidence="8" id="KW-0597">Phosphoprotein</keyword>
<dbReference type="SMART" id="SM00449">
    <property type="entry name" value="SPRY"/>
    <property type="match status" value="1"/>
</dbReference>
<keyword evidence="9" id="KW-0808">Transferase</keyword>
<dbReference type="PROSITE" id="PS00518">
    <property type="entry name" value="ZF_RING_1"/>
    <property type="match status" value="1"/>
</dbReference>
<evidence type="ECO:0000256" key="20">
    <source>
        <dbReference type="ARBA" id="ARBA00023329"/>
    </source>
</evidence>
<dbReference type="InterPro" id="IPR001841">
    <property type="entry name" value="Znf_RING"/>
</dbReference>
<evidence type="ECO:0000259" key="29">
    <source>
        <dbReference type="PROSITE" id="PS50853"/>
    </source>
</evidence>
<dbReference type="SMART" id="SM00336">
    <property type="entry name" value="BBOX"/>
    <property type="match status" value="2"/>
</dbReference>
<keyword evidence="11" id="KW-0677">Repeat</keyword>
<gene>
    <name evidence="30" type="primary">trim9</name>
</gene>
<dbReference type="GO" id="GO:0008021">
    <property type="term" value="C:synaptic vesicle"/>
    <property type="evidence" value="ECO:0007669"/>
    <property type="project" value="UniProtKB-SubCell"/>
</dbReference>
<keyword evidence="18" id="KW-0206">Cytoskeleton</keyword>
<dbReference type="InterPro" id="IPR003877">
    <property type="entry name" value="SPRY_dom"/>
</dbReference>
<dbReference type="FunFam" id="3.30.160.60:FF:000329">
    <property type="entry name" value="E3 ubiquitin-protein ligase TRIM9 isoform X2"/>
    <property type="match status" value="1"/>
</dbReference>
<keyword evidence="16" id="KW-0770">Synapse</keyword>
<dbReference type="InterPro" id="IPR027370">
    <property type="entry name" value="Znf-RING_euk"/>
</dbReference>
<keyword evidence="14" id="KW-0862">Zinc</keyword>
<feature type="coiled-coil region" evidence="26">
    <location>
        <begin position="322"/>
        <end position="349"/>
    </location>
</feature>
<evidence type="ECO:0000256" key="25">
    <source>
        <dbReference type="PROSITE-ProRule" id="PRU00024"/>
    </source>
</evidence>
<dbReference type="InterPro" id="IPR043136">
    <property type="entry name" value="B30.2/SPRY_sf"/>
</dbReference>
<dbReference type="PROSITE" id="PS50119">
    <property type="entry name" value="ZF_BBOX"/>
    <property type="match status" value="2"/>
</dbReference>
<evidence type="ECO:0000256" key="19">
    <source>
        <dbReference type="ARBA" id="ARBA00023273"/>
    </source>
</evidence>
<dbReference type="GO" id="GO:0005856">
    <property type="term" value="C:cytoskeleton"/>
    <property type="evidence" value="ECO:0007669"/>
    <property type="project" value="UniProtKB-SubCell"/>
</dbReference>
<dbReference type="FunFam" id="2.60.40.10:FF:000178">
    <property type="entry name" value="E3 ubiquitin-protein ligase TRIM9 isoform X1"/>
    <property type="match status" value="1"/>
</dbReference>
<feature type="domain" description="B30.2/SPRY" evidence="28">
    <location>
        <begin position="518"/>
        <end position="703"/>
    </location>
</feature>
<dbReference type="SUPFAM" id="SSF49265">
    <property type="entry name" value="Fibronectin type III"/>
    <property type="match status" value="1"/>
</dbReference>
<evidence type="ECO:0000256" key="9">
    <source>
        <dbReference type="ARBA" id="ARBA00022679"/>
    </source>
</evidence>
<reference evidence="30" key="2">
    <citation type="submission" date="2025-08" db="UniProtKB">
        <authorList>
            <consortium name="Ensembl"/>
        </authorList>
    </citation>
    <scope>IDENTIFICATION</scope>
</reference>
<dbReference type="OMA" id="PDTICTI"/>
<evidence type="ECO:0000313" key="31">
    <source>
        <dbReference type="Proteomes" id="UP000005226"/>
    </source>
</evidence>
<accession>H2T2M8</accession>
<dbReference type="GO" id="GO:0061630">
    <property type="term" value="F:ubiquitin protein ligase activity"/>
    <property type="evidence" value="ECO:0007669"/>
    <property type="project" value="UniProtKB-EC"/>
</dbReference>
<dbReference type="SMART" id="SM00184">
    <property type="entry name" value="RING"/>
    <property type="match status" value="1"/>
</dbReference>
<evidence type="ECO:0000256" key="8">
    <source>
        <dbReference type="ARBA" id="ARBA00022553"/>
    </source>
</evidence>
<dbReference type="Pfam" id="PF22586">
    <property type="entry name" value="ANCHR-like_BBOX"/>
    <property type="match status" value="1"/>
</dbReference>
<dbReference type="CDD" id="cd12889">
    <property type="entry name" value="SPRY_PRY_TRIM67_9"/>
    <property type="match status" value="1"/>
</dbReference>
<comment type="subcellular location">
    <subcellularLocation>
        <location evidence="4">Cell projection</location>
        <location evidence="4">Dendrite</location>
    </subcellularLocation>
    <subcellularLocation>
        <location evidence="3">Cytoplasm</location>
        <location evidence="3">Cytoskeleton</location>
    </subcellularLocation>
    <subcellularLocation>
        <location evidence="2">Cytoplasmic vesicle</location>
        <location evidence="2">Secretory vesicle</location>
        <location evidence="2">Synaptic vesicle</location>
    </subcellularLocation>
</comment>
<dbReference type="Gene3D" id="4.10.830.40">
    <property type="match status" value="1"/>
</dbReference>
<dbReference type="GeneTree" id="ENSGT00940000154071"/>
<comment type="pathway">
    <text evidence="5">Protein modification; protein ubiquitination.</text>
</comment>
<dbReference type="STRING" id="31033.ENSTRUP00000018916"/>
<dbReference type="InParanoid" id="H2T2M8"/>
<proteinExistence type="predicted"/>
<dbReference type="GO" id="GO:0008270">
    <property type="term" value="F:zinc ion binding"/>
    <property type="evidence" value="ECO:0007669"/>
    <property type="project" value="UniProtKB-KW"/>
</dbReference>
<dbReference type="InterPro" id="IPR001870">
    <property type="entry name" value="B30.2/SPRY"/>
</dbReference>
<keyword evidence="13" id="KW-0833">Ubl conjugation pathway</keyword>
<evidence type="ECO:0000256" key="3">
    <source>
        <dbReference type="ARBA" id="ARBA00004245"/>
    </source>
</evidence>
<dbReference type="InterPro" id="IPR017907">
    <property type="entry name" value="Znf_RING_CS"/>
</dbReference>
<evidence type="ECO:0000256" key="5">
    <source>
        <dbReference type="ARBA" id="ARBA00004906"/>
    </source>
</evidence>
<comment type="subunit">
    <text evidence="21">Interacts with SNAP25.</text>
</comment>